<dbReference type="GO" id="GO:0003964">
    <property type="term" value="F:RNA-directed DNA polymerase activity"/>
    <property type="evidence" value="ECO:0007669"/>
    <property type="project" value="UniProtKB-KW"/>
</dbReference>
<keyword evidence="1" id="KW-0695">RNA-directed DNA polymerase</keyword>
<reference evidence="1 2" key="1">
    <citation type="journal article" date="2011" name="PLoS Genet.">
        <title>Genome sequencing and comparative transcriptomics of the model entomopathogenic fungi Metarhizium anisopliae and M. acridum.</title>
        <authorList>
            <person name="Gao Q."/>
            <person name="Jin K."/>
            <person name="Ying S.H."/>
            <person name="Zhang Y."/>
            <person name="Xiao G."/>
            <person name="Shang Y."/>
            <person name="Duan Z."/>
            <person name="Hu X."/>
            <person name="Xie X.Q."/>
            <person name="Zhou G."/>
            <person name="Peng G."/>
            <person name="Luo Z."/>
            <person name="Huang W."/>
            <person name="Wang B."/>
            <person name="Fang W."/>
            <person name="Wang S."/>
            <person name="Zhong Y."/>
            <person name="Ma L.J."/>
            <person name="St Leger R.J."/>
            <person name="Zhao G.P."/>
            <person name="Pei Y."/>
            <person name="Feng M.G."/>
            <person name="Xia Y."/>
            <person name="Wang C."/>
        </authorList>
    </citation>
    <scope>NUCLEOTIDE SEQUENCE [LARGE SCALE GENOMIC DNA]</scope>
    <source>
        <strain evidence="2">ARSEF 23 / ATCC MYA-3075</strain>
    </source>
</reference>
<dbReference type="Proteomes" id="UP000002498">
    <property type="component" value="Unassembled WGS sequence"/>
</dbReference>
<dbReference type="HOGENOM" id="CLU_717810_0_0_1"/>
<dbReference type="RefSeq" id="XP_007825296.2">
    <property type="nucleotide sequence ID" value="XM_007827105.2"/>
</dbReference>
<dbReference type="PANTHER" id="PTHR33481">
    <property type="entry name" value="REVERSE TRANSCRIPTASE"/>
    <property type="match status" value="1"/>
</dbReference>
<comment type="caution">
    <text evidence="1">The sequence shown here is derived from an EMBL/GenBank/DDBJ whole genome shotgun (WGS) entry which is preliminary data.</text>
</comment>
<reference evidence="1 2" key="2">
    <citation type="journal article" date="2014" name="Proc. Natl. Acad. Sci. U.S.A.">
        <title>Trajectory and genomic determinants of fungal-pathogen speciation and host adaptation.</title>
        <authorList>
            <person name="Hu X."/>
            <person name="Xiao G."/>
            <person name="Zheng P."/>
            <person name="Shang Y."/>
            <person name="Su Y."/>
            <person name="Zhang X."/>
            <person name="Liu X."/>
            <person name="Zhan S."/>
            <person name="St Leger R.J."/>
            <person name="Wang C."/>
        </authorList>
    </citation>
    <scope>GENOME REANNOTATION</scope>
    <source>
        <strain evidence="2">ARSEF 23 / ATCC MYA-3075</strain>
    </source>
</reference>
<keyword evidence="2" id="KW-1185">Reference proteome</keyword>
<gene>
    <name evidence="1" type="ORF">MAA_09107</name>
</gene>
<dbReference type="EMBL" id="ADNJ02000015">
    <property type="protein sequence ID" value="EFY95406.2"/>
    <property type="molecule type" value="Genomic_DNA"/>
</dbReference>
<evidence type="ECO:0000313" key="2">
    <source>
        <dbReference type="Proteomes" id="UP000002498"/>
    </source>
</evidence>
<dbReference type="GeneID" id="19263393"/>
<dbReference type="OrthoDB" id="4939572at2759"/>
<keyword evidence="1" id="KW-0808">Transferase</keyword>
<dbReference type="PANTHER" id="PTHR33481:SF1">
    <property type="entry name" value="ENDONUCLEASE_EXONUCLEASE_PHOSPHATASE DOMAIN-CONTAINING PROTEIN-RELATED"/>
    <property type="match status" value="1"/>
</dbReference>
<proteinExistence type="predicted"/>
<accession>E9FA08</accession>
<organism evidence="1 2">
    <name type="scientific">Metarhizium robertsii (strain ARSEF 23 / ATCC MYA-3075)</name>
    <name type="common">Metarhizium anisopliae (strain ARSEF 23)</name>
    <dbReference type="NCBI Taxonomy" id="655844"/>
    <lineage>
        <taxon>Eukaryota</taxon>
        <taxon>Fungi</taxon>
        <taxon>Dikarya</taxon>
        <taxon>Ascomycota</taxon>
        <taxon>Pezizomycotina</taxon>
        <taxon>Sordariomycetes</taxon>
        <taxon>Hypocreomycetidae</taxon>
        <taxon>Hypocreales</taxon>
        <taxon>Clavicipitaceae</taxon>
        <taxon>Metarhizium</taxon>
    </lineage>
</organism>
<dbReference type="AlphaFoldDB" id="E9FA08"/>
<protein>
    <submittedName>
        <fullName evidence="1">Reverse transcriptase, RNaseH</fullName>
    </submittedName>
</protein>
<sequence>MNGSDDVIYICTRPRSGGSTALATTTSTGATGSRVHCDILGQAPRTSCPRACEPSSILNSTHSRGRRLGPKSRLALPLDLTVPSRLALPRVLTVPHEIRNKCVRLGWAPKDGGEKSQEVQLARREFQRVVRRAKRQYWRILIDGFSDSASVYKAVRWLKSPGAFQPPPLQIGDDVYETQLDKANVLGHSTLERRTVADNIADPWILVLPARKIPFAQTGNTSPGADNITVKLLQAAWDITGGHVCRLYQGCLTVGHHPGVFREAEVAMIPKPGKRNLSPPRVWRPISLLYCPGEGLERMIARQLACASIYYAVLHPQQASALPKRSAVDLVAVLTPIELWDDSVLKIQFWRIPRTLNAIADDAAKQAARKVDGPDEYCEIKGVLT</sequence>
<keyword evidence="1" id="KW-0548">Nucleotidyltransferase</keyword>
<name>E9FA08_METRA</name>
<evidence type="ECO:0000313" key="1">
    <source>
        <dbReference type="EMBL" id="EFY95406.2"/>
    </source>
</evidence>
<dbReference type="KEGG" id="maj:MAA_09107"/>